<evidence type="ECO:0000259" key="2">
    <source>
        <dbReference type="PROSITE" id="PS51677"/>
    </source>
</evidence>
<dbReference type="InterPro" id="IPR036582">
    <property type="entry name" value="Mao_N_sf"/>
</dbReference>
<dbReference type="InterPro" id="IPR011330">
    <property type="entry name" value="Glyco_hydro/deAcase_b/a-brl"/>
</dbReference>
<dbReference type="SUPFAM" id="SSF88713">
    <property type="entry name" value="Glycoside hydrolase/deacetylase"/>
    <property type="match status" value="1"/>
</dbReference>
<dbReference type="KEGG" id="nth:Nther_2298"/>
<name>B2A8I0_NATTJ</name>
<dbReference type="InterPro" id="IPR012854">
    <property type="entry name" value="Cu_amine_oxidase-like_N"/>
</dbReference>
<dbReference type="Gene3D" id="3.30.457.10">
    <property type="entry name" value="Copper amine oxidase-like, N-terminal domain"/>
    <property type="match status" value="1"/>
</dbReference>
<reference evidence="3 4" key="2">
    <citation type="journal article" date="2011" name="J. Bacteriol.">
        <title>Complete genome sequence of the anaerobic, halophilic alkalithermophile Natranaerobius thermophilus JW/NM-WN-LF.</title>
        <authorList>
            <person name="Zhao B."/>
            <person name="Mesbah N.M."/>
            <person name="Dalin E."/>
            <person name="Goodwin L."/>
            <person name="Nolan M."/>
            <person name="Pitluck S."/>
            <person name="Chertkov O."/>
            <person name="Brettin T.S."/>
            <person name="Han J."/>
            <person name="Larimer F.W."/>
            <person name="Land M.L."/>
            <person name="Hauser L."/>
            <person name="Kyrpides N."/>
            <person name="Wiegel J."/>
        </authorList>
    </citation>
    <scope>NUCLEOTIDE SEQUENCE [LARGE SCALE GENOMIC DNA]</scope>
    <source>
        <strain evidence="4">ATCC BAA-1301 / DSM 18059 / JW/NM-WN-LF</strain>
    </source>
</reference>
<feature type="chain" id="PRO_5038878325" evidence="1">
    <location>
        <begin position="24"/>
        <end position="372"/>
    </location>
</feature>
<evidence type="ECO:0000313" key="3">
    <source>
        <dbReference type="EMBL" id="ACB85864.1"/>
    </source>
</evidence>
<dbReference type="Gene3D" id="3.20.20.370">
    <property type="entry name" value="Glycoside hydrolase/deacetylase"/>
    <property type="match status" value="1"/>
</dbReference>
<protein>
    <submittedName>
        <fullName evidence="3">Polysaccharide deacetylase</fullName>
    </submittedName>
</protein>
<dbReference type="RefSeq" id="WP_012448714.1">
    <property type="nucleotide sequence ID" value="NC_010718.1"/>
</dbReference>
<dbReference type="PROSITE" id="PS51677">
    <property type="entry name" value="NODB"/>
    <property type="match status" value="1"/>
</dbReference>
<dbReference type="InParanoid" id="B2A8I0"/>
<accession>B2A8I0</accession>
<proteinExistence type="predicted"/>
<feature type="signal peptide" evidence="1">
    <location>
        <begin position="1"/>
        <end position="23"/>
    </location>
</feature>
<dbReference type="PANTHER" id="PTHR10587">
    <property type="entry name" value="GLYCOSYL TRANSFERASE-RELATED"/>
    <property type="match status" value="1"/>
</dbReference>
<keyword evidence="1" id="KW-0732">Signal</keyword>
<sequence length="372" mass="41606">MKLPKFTLLIITMLALLTVSANLVDPPITEAATKQSTQNQGGVVEQIHIVVDDTALETPGRLQNGRTMVPLRGVFEQVGASVNWDSEEEIITIIKDWDRLELSPGTKKAEKNYDEIIKLEEAPFTSRGTTWLPLRAIGELFDLDVDWVSEHDLVRISTGEQEKDIGKIAEDLKPIETDQSGKVVYLTFDDGPSHITPEVLDILDEYNARATFFVIGQQAEAMPHIIRRIHNEGHLIANHSYTHDYDKVYDSPESFEEELLKTEEVIKDITGKRTTIFRPPGGEHPNMTDEKREILQEHGYTLYNWSVSAGDTATPTPSSEVIKNNVLGGVRGSNGAVVLMHDSASRENTKKALSEILRELSFEGYSFPTLPQ</sequence>
<dbReference type="Pfam" id="PF01522">
    <property type="entry name" value="Polysacc_deac_1"/>
    <property type="match status" value="1"/>
</dbReference>
<dbReference type="AlphaFoldDB" id="B2A8I0"/>
<reference evidence="3 4" key="1">
    <citation type="submission" date="2008-04" db="EMBL/GenBank/DDBJ databases">
        <title>Complete sequence of chromosome of Natranaerobius thermophilus JW/NM-WN-LF.</title>
        <authorList>
            <consortium name="US DOE Joint Genome Institute"/>
            <person name="Copeland A."/>
            <person name="Lucas S."/>
            <person name="Lapidus A."/>
            <person name="Glavina del Rio T."/>
            <person name="Dalin E."/>
            <person name="Tice H."/>
            <person name="Bruce D."/>
            <person name="Goodwin L."/>
            <person name="Pitluck S."/>
            <person name="Chertkov O."/>
            <person name="Brettin T."/>
            <person name="Detter J.C."/>
            <person name="Han C."/>
            <person name="Kuske C.R."/>
            <person name="Schmutz J."/>
            <person name="Larimer F."/>
            <person name="Land M."/>
            <person name="Hauser L."/>
            <person name="Kyrpides N."/>
            <person name="Lykidis A."/>
            <person name="Mesbah N.M."/>
            <person name="Wiegel J."/>
        </authorList>
    </citation>
    <scope>NUCLEOTIDE SEQUENCE [LARGE SCALE GENOMIC DNA]</scope>
    <source>
        <strain evidence="4">ATCC BAA-1301 / DSM 18059 / JW/NM-WN-LF</strain>
    </source>
</reference>
<evidence type="ECO:0000256" key="1">
    <source>
        <dbReference type="SAM" id="SignalP"/>
    </source>
</evidence>
<dbReference type="InterPro" id="IPR002509">
    <property type="entry name" value="NODB_dom"/>
</dbReference>
<dbReference type="CDD" id="cd10944">
    <property type="entry name" value="CE4_SmPgdA_like"/>
    <property type="match status" value="1"/>
</dbReference>
<dbReference type="FunCoup" id="B2A8I0">
    <property type="interactions" value="13"/>
</dbReference>
<dbReference type="InterPro" id="IPR050248">
    <property type="entry name" value="Polysacc_deacetylase_ArnD"/>
</dbReference>
<dbReference type="OrthoDB" id="258610at2"/>
<dbReference type="GO" id="GO:0005975">
    <property type="term" value="P:carbohydrate metabolic process"/>
    <property type="evidence" value="ECO:0007669"/>
    <property type="project" value="InterPro"/>
</dbReference>
<dbReference type="HOGENOM" id="CLU_021264_6_2_9"/>
<keyword evidence="4" id="KW-1185">Reference proteome</keyword>
<dbReference type="EMBL" id="CP001034">
    <property type="protein sequence ID" value="ACB85864.1"/>
    <property type="molecule type" value="Genomic_DNA"/>
</dbReference>
<gene>
    <name evidence="3" type="ordered locus">Nther_2298</name>
</gene>
<dbReference type="SUPFAM" id="SSF55383">
    <property type="entry name" value="Copper amine oxidase, domain N"/>
    <property type="match status" value="1"/>
</dbReference>
<dbReference type="Pfam" id="PF07833">
    <property type="entry name" value="Cu_amine_oxidN1"/>
    <property type="match status" value="1"/>
</dbReference>
<dbReference type="Proteomes" id="UP000001683">
    <property type="component" value="Chromosome"/>
</dbReference>
<feature type="domain" description="NodB homology" evidence="2">
    <location>
        <begin position="182"/>
        <end position="368"/>
    </location>
</feature>
<dbReference type="eggNOG" id="COG0726">
    <property type="taxonomic scope" value="Bacteria"/>
</dbReference>
<organism evidence="3 4">
    <name type="scientific">Natranaerobius thermophilus (strain ATCC BAA-1301 / DSM 18059 / JW/NM-WN-LF)</name>
    <dbReference type="NCBI Taxonomy" id="457570"/>
    <lineage>
        <taxon>Bacteria</taxon>
        <taxon>Bacillati</taxon>
        <taxon>Bacillota</taxon>
        <taxon>Clostridia</taxon>
        <taxon>Natranaerobiales</taxon>
        <taxon>Natranaerobiaceae</taxon>
        <taxon>Natranaerobius</taxon>
    </lineage>
</organism>
<evidence type="ECO:0000313" key="4">
    <source>
        <dbReference type="Proteomes" id="UP000001683"/>
    </source>
</evidence>
<dbReference type="GO" id="GO:0016810">
    <property type="term" value="F:hydrolase activity, acting on carbon-nitrogen (but not peptide) bonds"/>
    <property type="evidence" value="ECO:0007669"/>
    <property type="project" value="InterPro"/>
</dbReference>